<accession>A0A084SJP3</accession>
<protein>
    <recommendedName>
        <fullName evidence="4">DUF4386 domain-containing protein</fullName>
    </recommendedName>
</protein>
<comment type="caution">
    <text evidence="2">The sequence shown here is derived from an EMBL/GenBank/DDBJ whole genome shotgun (WGS) entry which is preliminary data.</text>
</comment>
<evidence type="ECO:0008006" key="4">
    <source>
        <dbReference type="Google" id="ProtNLM"/>
    </source>
</evidence>
<reference evidence="2 3" key="1">
    <citation type="submission" date="2014-07" db="EMBL/GenBank/DDBJ databases">
        <title>Draft Genome Sequence of Gephyronic Acid Producer, Cystobacter violaceus Strain Cb vi76.</title>
        <authorList>
            <person name="Stevens D.C."/>
            <person name="Young J."/>
            <person name="Carmichael R."/>
            <person name="Tan J."/>
            <person name="Taylor R.E."/>
        </authorList>
    </citation>
    <scope>NUCLEOTIDE SEQUENCE [LARGE SCALE GENOMIC DNA]</scope>
    <source>
        <strain evidence="2 3">Cb vi76</strain>
    </source>
</reference>
<keyword evidence="1" id="KW-1133">Transmembrane helix</keyword>
<feature type="transmembrane region" description="Helical" evidence="1">
    <location>
        <begin position="162"/>
        <end position="181"/>
    </location>
</feature>
<keyword evidence="1" id="KW-0812">Transmembrane</keyword>
<proteinExistence type="predicted"/>
<evidence type="ECO:0000256" key="1">
    <source>
        <dbReference type="SAM" id="Phobius"/>
    </source>
</evidence>
<feature type="transmembrane region" description="Helical" evidence="1">
    <location>
        <begin position="187"/>
        <end position="209"/>
    </location>
</feature>
<feature type="transmembrane region" description="Helical" evidence="1">
    <location>
        <begin position="12"/>
        <end position="33"/>
    </location>
</feature>
<organism evidence="2 3">
    <name type="scientific">Archangium violaceum Cb vi76</name>
    <dbReference type="NCBI Taxonomy" id="1406225"/>
    <lineage>
        <taxon>Bacteria</taxon>
        <taxon>Pseudomonadati</taxon>
        <taxon>Myxococcota</taxon>
        <taxon>Myxococcia</taxon>
        <taxon>Myxococcales</taxon>
        <taxon>Cystobacterineae</taxon>
        <taxon>Archangiaceae</taxon>
        <taxon>Archangium</taxon>
    </lineage>
</organism>
<feature type="transmembrane region" description="Helical" evidence="1">
    <location>
        <begin position="94"/>
        <end position="113"/>
    </location>
</feature>
<dbReference type="InterPro" id="IPR025495">
    <property type="entry name" value="DUF4386"/>
</dbReference>
<dbReference type="EMBL" id="JPMI01000277">
    <property type="protein sequence ID" value="KFA88678.1"/>
    <property type="molecule type" value="Genomic_DNA"/>
</dbReference>
<sequence length="221" mass="23400">MNTTRLHSRSLGILFLLPFFAYGIGTALVTSVLKEPVHLAAVVGQRTPFVGGALLLLLNSITVVGIGVLFFPILRERSPSIAVAYVCTRVMEALLLLVGVVFLLSILPLGESAQGQTTPDLVTLVKLLSKGNFWAYQLAMIILGAGSVPFCLSLYRSRLLPSFLPLVGAVGYGLLALGSVVELFGLPWGVLFSGPGGLFELFLGGWLIAKGFRTVTPSVAA</sequence>
<gene>
    <name evidence="2" type="ORF">Q664_39390</name>
</gene>
<dbReference type="RefSeq" id="WP_043407677.1">
    <property type="nucleotide sequence ID" value="NZ_JPMI01000277.1"/>
</dbReference>
<dbReference type="Pfam" id="PF14329">
    <property type="entry name" value="DUF4386"/>
    <property type="match status" value="1"/>
</dbReference>
<feature type="transmembrane region" description="Helical" evidence="1">
    <location>
        <begin position="53"/>
        <end position="74"/>
    </location>
</feature>
<feature type="transmembrane region" description="Helical" evidence="1">
    <location>
        <begin position="133"/>
        <end position="155"/>
    </location>
</feature>
<evidence type="ECO:0000313" key="2">
    <source>
        <dbReference type="EMBL" id="KFA88678.1"/>
    </source>
</evidence>
<dbReference type="Proteomes" id="UP000028547">
    <property type="component" value="Unassembled WGS sequence"/>
</dbReference>
<evidence type="ECO:0000313" key="3">
    <source>
        <dbReference type="Proteomes" id="UP000028547"/>
    </source>
</evidence>
<name>A0A084SJP3_9BACT</name>
<keyword evidence="1" id="KW-0472">Membrane</keyword>
<dbReference type="AlphaFoldDB" id="A0A084SJP3"/>